<dbReference type="PROSITE" id="PS50994">
    <property type="entry name" value="INTEGRASE"/>
    <property type="match status" value="1"/>
</dbReference>
<feature type="domain" description="Integrase catalytic" evidence="7">
    <location>
        <begin position="241"/>
        <end position="346"/>
    </location>
</feature>
<dbReference type="Pfam" id="PF00665">
    <property type="entry name" value="rve"/>
    <property type="match status" value="1"/>
</dbReference>
<evidence type="ECO:0000313" key="9">
    <source>
        <dbReference type="Proteomes" id="UP000585614"/>
    </source>
</evidence>
<dbReference type="InterPro" id="IPR036397">
    <property type="entry name" value="RNaseH_sf"/>
</dbReference>
<evidence type="ECO:0000256" key="5">
    <source>
        <dbReference type="ARBA" id="ARBA00022801"/>
    </source>
</evidence>
<dbReference type="Gene3D" id="1.10.340.70">
    <property type="match status" value="1"/>
</dbReference>
<dbReference type="Pfam" id="PF09337">
    <property type="entry name" value="zf-H2C2"/>
    <property type="match status" value="1"/>
</dbReference>
<keyword evidence="5" id="KW-0378">Hydrolase</keyword>
<dbReference type="GO" id="GO:0015074">
    <property type="term" value="P:DNA integration"/>
    <property type="evidence" value="ECO:0007669"/>
    <property type="project" value="InterPro"/>
</dbReference>
<keyword evidence="1" id="KW-0808">Transferase</keyword>
<evidence type="ECO:0000256" key="2">
    <source>
        <dbReference type="ARBA" id="ARBA00022695"/>
    </source>
</evidence>
<comment type="caution">
    <text evidence="8">The sequence shown here is derived from an EMBL/GenBank/DDBJ whole genome shotgun (WGS) entry which is preliminary data.</text>
</comment>
<dbReference type="PANTHER" id="PTHR41694:SF5">
    <property type="entry name" value="RIBONUCLEASE H"/>
    <property type="match status" value="1"/>
</dbReference>
<keyword evidence="3" id="KW-0540">Nuclease</keyword>
<keyword evidence="6" id="KW-0695">RNA-directed DNA polymerase</keyword>
<dbReference type="AlphaFoldDB" id="A0A7J7U111"/>
<dbReference type="Proteomes" id="UP000585614">
    <property type="component" value="Unassembled WGS sequence"/>
</dbReference>
<evidence type="ECO:0000256" key="4">
    <source>
        <dbReference type="ARBA" id="ARBA00022759"/>
    </source>
</evidence>
<gene>
    <name evidence="8" type="ORF">mRhiFer1_008621</name>
</gene>
<dbReference type="InterPro" id="IPR001584">
    <property type="entry name" value="Integrase_cat-core"/>
</dbReference>
<dbReference type="GO" id="GO:0003964">
    <property type="term" value="F:RNA-directed DNA polymerase activity"/>
    <property type="evidence" value="ECO:0007669"/>
    <property type="project" value="UniProtKB-KW"/>
</dbReference>
<evidence type="ECO:0000259" key="7">
    <source>
        <dbReference type="PROSITE" id="PS50994"/>
    </source>
</evidence>
<dbReference type="GO" id="GO:0004519">
    <property type="term" value="F:endonuclease activity"/>
    <property type="evidence" value="ECO:0007669"/>
    <property type="project" value="UniProtKB-KW"/>
</dbReference>
<evidence type="ECO:0000313" key="8">
    <source>
        <dbReference type="EMBL" id="KAF6306516.1"/>
    </source>
</evidence>
<keyword evidence="2" id="KW-0548">Nucleotidyltransferase</keyword>
<dbReference type="SUPFAM" id="SSF53098">
    <property type="entry name" value="Ribonuclease H-like"/>
    <property type="match status" value="2"/>
</dbReference>
<evidence type="ECO:0000256" key="3">
    <source>
        <dbReference type="ARBA" id="ARBA00022722"/>
    </source>
</evidence>
<keyword evidence="4" id="KW-0255">Endonuclease</keyword>
<dbReference type="Gene3D" id="3.30.420.10">
    <property type="entry name" value="Ribonuclease H-like superfamily/Ribonuclease H"/>
    <property type="match status" value="3"/>
</dbReference>
<reference evidence="8 9" key="1">
    <citation type="journal article" date="2020" name="Nature">
        <title>Six reference-quality genomes reveal evolution of bat adaptations.</title>
        <authorList>
            <person name="Jebb D."/>
            <person name="Huang Z."/>
            <person name="Pippel M."/>
            <person name="Hughes G.M."/>
            <person name="Lavrichenko K."/>
            <person name="Devanna P."/>
            <person name="Winkler S."/>
            <person name="Jermiin L.S."/>
            <person name="Skirmuntt E.C."/>
            <person name="Katzourakis A."/>
            <person name="Burkitt-Gray L."/>
            <person name="Ray D.A."/>
            <person name="Sullivan K.A.M."/>
            <person name="Roscito J.G."/>
            <person name="Kirilenko B.M."/>
            <person name="Davalos L.M."/>
            <person name="Corthals A.P."/>
            <person name="Power M.L."/>
            <person name="Jones G."/>
            <person name="Ransome R.D."/>
            <person name="Dechmann D.K.N."/>
            <person name="Locatelli A.G."/>
            <person name="Puechmaille S.J."/>
            <person name="Fedrigo O."/>
            <person name="Jarvis E.D."/>
            <person name="Hiller M."/>
            <person name="Vernes S.C."/>
            <person name="Myers E.W."/>
            <person name="Teeling E.C."/>
        </authorList>
    </citation>
    <scope>NUCLEOTIDE SEQUENCE [LARGE SCALE GENOMIC DNA]</scope>
    <source>
        <strain evidence="8">MRhiFer1</strain>
        <tissue evidence="8">Lung</tissue>
    </source>
</reference>
<dbReference type="EMBL" id="JACAGC010000017">
    <property type="protein sequence ID" value="KAF6306516.1"/>
    <property type="molecule type" value="Genomic_DNA"/>
</dbReference>
<accession>A0A7J7U111</accession>
<organism evidence="8 9">
    <name type="scientific">Rhinolophus ferrumequinum</name>
    <name type="common">Greater horseshoe bat</name>
    <dbReference type="NCBI Taxonomy" id="59479"/>
    <lineage>
        <taxon>Eukaryota</taxon>
        <taxon>Metazoa</taxon>
        <taxon>Chordata</taxon>
        <taxon>Craniata</taxon>
        <taxon>Vertebrata</taxon>
        <taxon>Euteleostomi</taxon>
        <taxon>Mammalia</taxon>
        <taxon>Eutheria</taxon>
        <taxon>Laurasiatheria</taxon>
        <taxon>Chiroptera</taxon>
        <taxon>Yinpterochiroptera</taxon>
        <taxon>Rhinolophoidea</taxon>
        <taxon>Rhinolophidae</taxon>
        <taxon>Rhinolophinae</taxon>
        <taxon>Rhinolophus</taxon>
    </lineage>
</organism>
<dbReference type="PANTHER" id="PTHR41694">
    <property type="entry name" value="ENDOGENOUS RETROVIRUS GROUP K MEMBER POL PROTEIN"/>
    <property type="match status" value="1"/>
</dbReference>
<evidence type="ECO:0000256" key="6">
    <source>
        <dbReference type="ARBA" id="ARBA00022918"/>
    </source>
</evidence>
<proteinExistence type="predicted"/>
<dbReference type="GO" id="GO:0016787">
    <property type="term" value="F:hydrolase activity"/>
    <property type="evidence" value="ECO:0007669"/>
    <property type="project" value="UniProtKB-KW"/>
</dbReference>
<evidence type="ECO:0000256" key="1">
    <source>
        <dbReference type="ARBA" id="ARBA00022679"/>
    </source>
</evidence>
<dbReference type="GO" id="GO:0003676">
    <property type="term" value="F:nucleic acid binding"/>
    <property type="evidence" value="ECO:0007669"/>
    <property type="project" value="InterPro"/>
</dbReference>
<dbReference type="InterPro" id="IPR015416">
    <property type="entry name" value="Znf_H2C2_histone_UAS-bd"/>
</dbReference>
<protein>
    <recommendedName>
        <fullName evidence="7">Integrase catalytic domain-containing protein</fullName>
    </recommendedName>
</protein>
<name>A0A7J7U111_RHIFE</name>
<dbReference type="InterPro" id="IPR012337">
    <property type="entry name" value="RNaseH-like_sf"/>
</dbReference>
<sequence length="346" mass="38493">MNIKGPRWLSHARLTQYQGLLLENPQISLETLRTLNPATFLPTEEGDPEHDCIEVINEVYATRPDLRDSPHPNPDLTLYTDGSSFLRDGKRHAGYTVTTTDKVAVIHCQGHQRGNEPSAVGNRLADTMAKSVATGSPSELLFVTDTTTMSLPRYTEEELRWTKSDGATRLPQGWWQLPDGRPFIPALLGPQVTAEYHKLTHLGKTALEGLLAKNFYSSRLSALCKSIGERCLTCAKNNPKSGPSPIPGIQRSGTALFEDLKVDFTDRTNCRGAKYLLVLVCTYSGWVEAFPNRTKSREVAKVLFRENIPRCGIPLSIHSDNRPAFIAELLQTVTRAMGINWRLHTA</sequence>